<feature type="region of interest" description="Disordered" evidence="12">
    <location>
        <begin position="1068"/>
        <end position="1102"/>
    </location>
</feature>
<accession>A0AA35KX03</accession>
<evidence type="ECO:0000256" key="9">
    <source>
        <dbReference type="ARBA" id="ARBA00023049"/>
    </source>
</evidence>
<evidence type="ECO:0000256" key="2">
    <source>
        <dbReference type="ARBA" id="ARBA00004514"/>
    </source>
</evidence>
<dbReference type="Pfam" id="PF18027">
    <property type="entry name" value="Pepdidase_M14_N"/>
    <property type="match status" value="1"/>
</dbReference>
<evidence type="ECO:0000256" key="5">
    <source>
        <dbReference type="ARBA" id="ARBA00022670"/>
    </source>
</evidence>
<evidence type="ECO:0000256" key="4">
    <source>
        <dbReference type="ARBA" id="ARBA00022645"/>
    </source>
</evidence>
<comment type="similarity">
    <text evidence="3 11">Belongs to the peptidase M14 family.</text>
</comment>
<evidence type="ECO:0000259" key="13">
    <source>
        <dbReference type="PROSITE" id="PS52035"/>
    </source>
</evidence>
<evidence type="ECO:0000313" key="15">
    <source>
        <dbReference type="Proteomes" id="UP001178461"/>
    </source>
</evidence>
<evidence type="ECO:0000256" key="1">
    <source>
        <dbReference type="ARBA" id="ARBA00001947"/>
    </source>
</evidence>
<keyword evidence="15" id="KW-1185">Reference proteome</keyword>
<dbReference type="FunFam" id="3.40.630.10:FF:000011">
    <property type="entry name" value="cytosolic carboxypeptidase 2 isoform X1"/>
    <property type="match status" value="1"/>
</dbReference>
<feature type="region of interest" description="Disordered" evidence="12">
    <location>
        <begin position="1"/>
        <end position="25"/>
    </location>
</feature>
<name>A0AA35KX03_9SAUR</name>
<keyword evidence="6" id="KW-0479">Metal-binding</keyword>
<keyword evidence="8" id="KW-0862">Zinc</keyword>
<sequence>MVGPAAPEELLSATGRTRNRPQFHPGTERFAVAVATSFLGLLRSEQQPRRHHWPEEAAEATPSLRCALTWRLGFSAKGGVEHSHVNSKSVEGKKKAWFQEIMSEDSDKDKQRIEQITSDDYNSDEDPFNPFLTEDLERCAFYADSFYDQLLPRTTQILLEYNSGKWVPRLREPRDLYGLSPAAGHLNLVRWPHEYEVIREKIEHIEWVPPQPEPLYSPTCLETEPLCTDPGEGAVVYLADGADKESSFMYSRIGGSFPSKQVLPQSWDDWDNTLIFEARFESGNLQKVVKISDFEYQLTLRTDLYTNKHTQWYYFQVTNTQAGMPYRFTIVNFTKPTSLYNRGMRPLLYSEAEAKIHKVGWQRTGDEIKYYKNNLGQGGRQYFSLTWTFQFPHDRDTCYFAHCYPYTYSNLQDYLANIAGDPRRSKFCKIRILCHSLARNIVYVLTITNPLQDFQEEKRKAAVILTARVHPGETNSSWVMKGFLDYILGDSNNAQWLRDTFVFKVVPMLNPDGVIVGNYRCSLAGRDLNRNYKSDLKESFPPIWCTRSMIKRMMGERKVLLYCDLHGHSRKENVFMYGCEKRDHQEEGAGLHQRVFPLIMSRRCPDKFSFQDCNFKIQKAREGTGRIVMWKMGISNSYTLEVTFCGSKLGSRHGTHFSTKDLESIGHHFCGSLLDFCNKKKSKYNDCLNELEEMLKKGDLSAFVNDRDSSSDSSDSNEVTVKLEAQAKPRKKYLKTKKERSAFLVSSGRRFSKQPHESISETKKSEESSHRISKSHEQIIKSTQVFQKLKPMELQNIRKEKYEITKQTVEPLSRTPNAKKECSEHFWECAKEENGKLPYSGWVGTNTSFHSSLKGRRRRHFESKALAGIHKLLRETNSIVEGKLHEMSFDSQTDSMPDERNKYTVQYVSHYFPEQGLNIGWDLAQPLKQIISQRLFLPPAILEQMCNTPRRHQGALSGCKLPRVENMRKEAKIPRRTSLIHVESHPSSLVLQATGENNTERGCVTLELGEKEVQNMALAQETHFKSLHNKATTWRLEKCRPGRATSCREKTSLQAKDLLDNLKHNLDDKERKIKEKSPASNVKLDRNNGGNHEGSFRLSEPSHTQDFLQLSLPLVSEGKYRQVTEKYQRNEQQPKLSLGRPRPRLATLMNTKGTHKTLLLKRCEDDEASTSTSLLHTGPKMAVKKLLCQSESKFFSKRRKSECLNHRPSMQDLSATTERISFHA</sequence>
<dbReference type="Gene3D" id="2.60.40.3120">
    <property type="match status" value="1"/>
</dbReference>
<comment type="subcellular location">
    <subcellularLocation>
        <location evidence="2">Cytoplasm</location>
        <location evidence="2">Cytosol</location>
    </subcellularLocation>
</comment>
<dbReference type="GO" id="GO:0004181">
    <property type="term" value="F:metallocarboxypeptidase activity"/>
    <property type="evidence" value="ECO:0007669"/>
    <property type="project" value="InterPro"/>
</dbReference>
<protein>
    <submittedName>
        <fullName evidence="14">Cytosolic carboxypeptidase 3 isoform X1</fullName>
    </submittedName>
</protein>
<evidence type="ECO:0000256" key="7">
    <source>
        <dbReference type="ARBA" id="ARBA00022801"/>
    </source>
</evidence>
<gene>
    <name evidence="14" type="ORF">PODLI_1B024957</name>
</gene>
<dbReference type="GO" id="GO:0008270">
    <property type="term" value="F:zinc ion binding"/>
    <property type="evidence" value="ECO:0007669"/>
    <property type="project" value="InterPro"/>
</dbReference>
<dbReference type="EMBL" id="OX395135">
    <property type="protein sequence ID" value="CAI5785837.1"/>
    <property type="molecule type" value="Genomic_DNA"/>
</dbReference>
<keyword evidence="9" id="KW-0482">Metalloprotease</keyword>
<feature type="region of interest" description="Disordered" evidence="12">
    <location>
        <begin position="745"/>
        <end position="776"/>
    </location>
</feature>
<dbReference type="PROSITE" id="PS52035">
    <property type="entry name" value="PEPTIDASE_M14"/>
    <property type="match status" value="1"/>
</dbReference>
<dbReference type="SUPFAM" id="SSF53187">
    <property type="entry name" value="Zn-dependent exopeptidases"/>
    <property type="match status" value="1"/>
</dbReference>
<dbReference type="Proteomes" id="UP001178461">
    <property type="component" value="Chromosome 10"/>
</dbReference>
<keyword evidence="7" id="KW-0378">Hydrolase</keyword>
<dbReference type="InterPro" id="IPR000834">
    <property type="entry name" value="Peptidase_M14"/>
</dbReference>
<comment type="cofactor">
    <cofactor evidence="1">
        <name>Zn(2+)</name>
        <dbReference type="ChEBI" id="CHEBI:29105"/>
    </cofactor>
</comment>
<dbReference type="InterPro" id="IPR040626">
    <property type="entry name" value="Pepdidase_M14_N"/>
</dbReference>
<dbReference type="CDD" id="cd06907">
    <property type="entry name" value="M14_AGBL2-3_like"/>
    <property type="match status" value="1"/>
</dbReference>
<feature type="domain" description="Peptidase M14" evidence="13">
    <location>
        <begin position="404"/>
        <end position="677"/>
    </location>
</feature>
<evidence type="ECO:0000256" key="12">
    <source>
        <dbReference type="SAM" id="MobiDB-lite"/>
    </source>
</evidence>
<keyword evidence="4 14" id="KW-0121">Carboxypeptidase</keyword>
<dbReference type="InterPro" id="IPR050821">
    <property type="entry name" value="Cytosolic_carboxypeptidase"/>
</dbReference>
<feature type="compositionally biased region" description="Basic and acidic residues" evidence="12">
    <location>
        <begin position="754"/>
        <end position="776"/>
    </location>
</feature>
<feature type="compositionally biased region" description="Basic and acidic residues" evidence="12">
    <location>
        <begin position="1068"/>
        <end position="1077"/>
    </location>
</feature>
<comment type="catalytic activity">
    <reaction evidence="10">
        <text>(L-glutamyl)(n+1)-gamma-L-glutamyl-L-glutamyl-[protein] + H2O = (L-glutamyl)(n)-gamma-L-glutamyl-L-glutamyl-[protein] + L-glutamate</text>
        <dbReference type="Rhea" id="RHEA:60004"/>
        <dbReference type="Rhea" id="RHEA-COMP:15519"/>
        <dbReference type="Rhea" id="RHEA-COMP:15675"/>
        <dbReference type="ChEBI" id="CHEBI:15377"/>
        <dbReference type="ChEBI" id="CHEBI:29985"/>
        <dbReference type="ChEBI" id="CHEBI:143623"/>
    </reaction>
    <physiologicalReaction direction="left-to-right" evidence="10">
        <dbReference type="Rhea" id="RHEA:60005"/>
    </physiologicalReaction>
</comment>
<dbReference type="FunFam" id="2.60.40.3120:FF:000001">
    <property type="entry name" value="cytosolic carboxypeptidase 1 isoform X1"/>
    <property type="match status" value="1"/>
</dbReference>
<evidence type="ECO:0000256" key="6">
    <source>
        <dbReference type="ARBA" id="ARBA00022723"/>
    </source>
</evidence>
<feature type="active site" description="Proton donor/acceptor" evidence="11">
    <location>
        <position position="641"/>
    </location>
</feature>
<dbReference type="GO" id="GO:0005829">
    <property type="term" value="C:cytosol"/>
    <property type="evidence" value="ECO:0007669"/>
    <property type="project" value="UniProtKB-SubCell"/>
</dbReference>
<dbReference type="Gene3D" id="3.40.630.10">
    <property type="entry name" value="Zn peptidases"/>
    <property type="match status" value="1"/>
</dbReference>
<organism evidence="14 15">
    <name type="scientific">Podarcis lilfordi</name>
    <name type="common">Lilford's wall lizard</name>
    <dbReference type="NCBI Taxonomy" id="74358"/>
    <lineage>
        <taxon>Eukaryota</taxon>
        <taxon>Metazoa</taxon>
        <taxon>Chordata</taxon>
        <taxon>Craniata</taxon>
        <taxon>Vertebrata</taxon>
        <taxon>Euteleostomi</taxon>
        <taxon>Lepidosauria</taxon>
        <taxon>Squamata</taxon>
        <taxon>Bifurcata</taxon>
        <taxon>Unidentata</taxon>
        <taxon>Episquamata</taxon>
        <taxon>Laterata</taxon>
        <taxon>Lacertibaenia</taxon>
        <taxon>Lacertidae</taxon>
        <taxon>Podarcis</taxon>
    </lineage>
</organism>
<dbReference type="Pfam" id="PF00246">
    <property type="entry name" value="Peptidase_M14"/>
    <property type="match status" value="1"/>
</dbReference>
<dbReference type="PANTHER" id="PTHR12756">
    <property type="entry name" value="CYTOSOLIC CARBOXYPEPTIDASE"/>
    <property type="match status" value="1"/>
</dbReference>
<evidence type="ECO:0000256" key="8">
    <source>
        <dbReference type="ARBA" id="ARBA00022833"/>
    </source>
</evidence>
<dbReference type="GO" id="GO:0006508">
    <property type="term" value="P:proteolysis"/>
    <property type="evidence" value="ECO:0007669"/>
    <property type="project" value="UniProtKB-KW"/>
</dbReference>
<keyword evidence="5" id="KW-0645">Protease</keyword>
<evidence type="ECO:0000313" key="14">
    <source>
        <dbReference type="EMBL" id="CAI5785837.1"/>
    </source>
</evidence>
<evidence type="ECO:0000256" key="11">
    <source>
        <dbReference type="PROSITE-ProRule" id="PRU01379"/>
    </source>
</evidence>
<reference evidence="14" key="1">
    <citation type="submission" date="2022-12" db="EMBL/GenBank/DDBJ databases">
        <authorList>
            <person name="Alioto T."/>
            <person name="Alioto T."/>
            <person name="Gomez Garrido J."/>
        </authorList>
    </citation>
    <scope>NUCLEOTIDE SEQUENCE</scope>
</reference>
<evidence type="ECO:0000256" key="3">
    <source>
        <dbReference type="ARBA" id="ARBA00005988"/>
    </source>
</evidence>
<dbReference type="PANTHER" id="PTHR12756:SF23">
    <property type="entry name" value="CYTOSOLIC CARBOXYPEPTIDASE 3"/>
    <property type="match status" value="1"/>
</dbReference>
<dbReference type="AlphaFoldDB" id="A0AA35KX03"/>
<proteinExistence type="inferred from homology"/>
<evidence type="ECO:0000256" key="10">
    <source>
        <dbReference type="ARBA" id="ARBA00029302"/>
    </source>
</evidence>